<evidence type="ECO:0000256" key="1">
    <source>
        <dbReference type="SAM" id="MobiDB-lite"/>
    </source>
</evidence>
<dbReference type="EMBL" id="BMFF01000001">
    <property type="protein sequence ID" value="GGC87041.1"/>
    <property type="molecule type" value="Genomic_DNA"/>
</dbReference>
<gene>
    <name evidence="2" type="ORF">GCM10007418_03540</name>
</gene>
<proteinExistence type="predicted"/>
<protein>
    <submittedName>
        <fullName evidence="2">Uncharacterized protein</fullName>
    </submittedName>
</protein>
<sequence length="71" mass="8038">MRALLLMHQVLDQTMLAQQSRHLIQTIRETFGGFSIGNRHGVTSLKDTVGEQQQPSRRLISEQAGTNIQKH</sequence>
<comment type="caution">
    <text evidence="2">The sequence shown here is derived from an EMBL/GenBank/DDBJ whole genome shotgun (WGS) entry which is preliminary data.</text>
</comment>
<keyword evidence="3" id="KW-1185">Reference proteome</keyword>
<reference evidence="3" key="1">
    <citation type="journal article" date="2019" name="Int. J. Syst. Evol. Microbiol.">
        <title>The Global Catalogue of Microorganisms (GCM) 10K type strain sequencing project: providing services to taxonomists for standard genome sequencing and annotation.</title>
        <authorList>
            <consortium name="The Broad Institute Genomics Platform"/>
            <consortium name="The Broad Institute Genome Sequencing Center for Infectious Disease"/>
            <person name="Wu L."/>
            <person name="Ma J."/>
        </authorList>
    </citation>
    <scope>NUCLEOTIDE SEQUENCE [LARGE SCALE GENOMIC DNA]</scope>
    <source>
        <strain evidence="3">CGMCC 1.12482</strain>
    </source>
</reference>
<feature type="region of interest" description="Disordered" evidence="1">
    <location>
        <begin position="47"/>
        <end position="71"/>
    </location>
</feature>
<organism evidence="2 3">
    <name type="scientific">Halopseudomonas salina</name>
    <dbReference type="NCBI Taxonomy" id="1323744"/>
    <lineage>
        <taxon>Bacteria</taxon>
        <taxon>Pseudomonadati</taxon>
        <taxon>Pseudomonadota</taxon>
        <taxon>Gammaproteobacteria</taxon>
        <taxon>Pseudomonadales</taxon>
        <taxon>Pseudomonadaceae</taxon>
        <taxon>Halopseudomonas</taxon>
    </lineage>
</organism>
<evidence type="ECO:0000313" key="3">
    <source>
        <dbReference type="Proteomes" id="UP000638188"/>
    </source>
</evidence>
<dbReference type="Proteomes" id="UP000638188">
    <property type="component" value="Unassembled WGS sequence"/>
</dbReference>
<evidence type="ECO:0000313" key="2">
    <source>
        <dbReference type="EMBL" id="GGC87041.1"/>
    </source>
</evidence>
<accession>A0ABQ1NXY6</accession>
<name>A0ABQ1NXY6_9GAMM</name>